<feature type="compositionally biased region" description="Basic and acidic residues" evidence="1">
    <location>
        <begin position="92"/>
        <end position="104"/>
    </location>
</feature>
<evidence type="ECO:0000313" key="5">
    <source>
        <dbReference type="Proteomes" id="UP000436822"/>
    </source>
</evidence>
<reference evidence="4 5" key="1">
    <citation type="submission" date="2019-12" db="EMBL/GenBank/DDBJ databases">
        <title>Litoreibacter badius sp. nov., a novel bacteriochlorophyll a-containing bacterium in the genus Litoreibacter.</title>
        <authorList>
            <person name="Kanamuro M."/>
            <person name="Takabe Y."/>
            <person name="Mori K."/>
            <person name="Takaichi S."/>
            <person name="Hanada S."/>
        </authorList>
    </citation>
    <scope>NUCLEOTIDE SEQUENCE [LARGE SCALE GENOMIC DNA]</scope>
    <source>
        <strain evidence="4 5">K6</strain>
    </source>
</reference>
<accession>A0A6N6JJD2</accession>
<keyword evidence="2" id="KW-1133">Transmembrane helix</keyword>
<gene>
    <name evidence="4" type="ORF">KIN_26230</name>
</gene>
<dbReference type="PROSITE" id="PS50943">
    <property type="entry name" value="HTH_CROC1"/>
    <property type="match status" value="1"/>
</dbReference>
<keyword evidence="2" id="KW-0472">Membrane</keyword>
<evidence type="ECO:0000313" key="4">
    <source>
        <dbReference type="EMBL" id="GFE65549.1"/>
    </source>
</evidence>
<comment type="caution">
    <text evidence="4">The sequence shown here is derived from an EMBL/GenBank/DDBJ whole genome shotgun (WGS) entry which is preliminary data.</text>
</comment>
<dbReference type="SMART" id="SM00530">
    <property type="entry name" value="HTH_XRE"/>
    <property type="match status" value="1"/>
</dbReference>
<name>A0A6N6JJD2_9RHOB</name>
<dbReference type="Gene3D" id="1.10.260.40">
    <property type="entry name" value="lambda repressor-like DNA-binding domains"/>
    <property type="match status" value="1"/>
</dbReference>
<feature type="region of interest" description="Disordered" evidence="1">
    <location>
        <begin position="84"/>
        <end position="111"/>
    </location>
</feature>
<protein>
    <recommendedName>
        <fullName evidence="3">HTH cro/C1-type domain-containing protein</fullName>
    </recommendedName>
</protein>
<keyword evidence="5" id="KW-1185">Reference proteome</keyword>
<dbReference type="EMBL" id="BLJE01000002">
    <property type="protein sequence ID" value="GFE65549.1"/>
    <property type="molecule type" value="Genomic_DNA"/>
</dbReference>
<evidence type="ECO:0000256" key="2">
    <source>
        <dbReference type="SAM" id="Phobius"/>
    </source>
</evidence>
<evidence type="ECO:0000256" key="1">
    <source>
        <dbReference type="SAM" id="MobiDB-lite"/>
    </source>
</evidence>
<dbReference type="Proteomes" id="UP000436822">
    <property type="component" value="Unassembled WGS sequence"/>
</dbReference>
<dbReference type="InterPro" id="IPR001387">
    <property type="entry name" value="Cro/C1-type_HTH"/>
</dbReference>
<dbReference type="InterPro" id="IPR010982">
    <property type="entry name" value="Lambda_DNA-bd_dom_sf"/>
</dbReference>
<feature type="domain" description="HTH cro/C1-type" evidence="3">
    <location>
        <begin position="18"/>
        <end position="73"/>
    </location>
</feature>
<dbReference type="CDD" id="cd00093">
    <property type="entry name" value="HTH_XRE"/>
    <property type="match status" value="1"/>
</dbReference>
<keyword evidence="2" id="KW-0812">Transmembrane</keyword>
<evidence type="ECO:0000259" key="3">
    <source>
        <dbReference type="PROSITE" id="PS50943"/>
    </source>
</evidence>
<feature type="transmembrane region" description="Helical" evidence="2">
    <location>
        <begin position="121"/>
        <end position="144"/>
    </location>
</feature>
<sequence>MSENKEDRSEGVLLGAYIEKRIEEFGLSQGQLAKRTGISRSTISRYCRGETTTPEADQKIRILKFLDGSEDYMKGFRAFCREESGEDVGDDATEKSDAPEHGAQHSETPIKPARPHRLWPLYSAVALIALWVVVQFGVEAYWLWHSAAEETAYQEDAVQLQEFAQELATPADRSPTQNAEHDFTKEDLASHLSMWWSGGLLTFRFDVPAEVPLRAHISLRVGQNEPKIASGVQQYVPGDVVRVSLEDRDNNILAGPFDITAEVEIAVQEAISFALVDRREPILCAAGGCEIRIGDLCEGNWASLKLGREKGLSEFTRDLSSCSAETSSRRECFAAPARFFPIGPGEQIFGVLEHKSGASFAFETAAQDLRLDSSRAARSFTQLQPTDPSADIPYALAWYEPPSVTTRRPFRVELTAGDCLGNGASLNRNFKNIYFDVDGKGNVQGQLDNFLIPEPARETVEILLTGLDGEVYGPYIYRFDAAAVIEAAIKNAEKPDSISCGKEVAYRLELENITHACDVQKDHRTLLSWGHVDEVRLGPSLEQMGQVFQINLDPATIIDLSQYRDLHPFDPLFSFPVPNDWPEVFFEILYRDGTTSVTQRIKLPL</sequence>
<dbReference type="Pfam" id="PF01381">
    <property type="entry name" value="HTH_3"/>
    <property type="match status" value="1"/>
</dbReference>
<dbReference type="SUPFAM" id="SSF47413">
    <property type="entry name" value="lambda repressor-like DNA-binding domains"/>
    <property type="match status" value="1"/>
</dbReference>
<dbReference type="OrthoDB" id="5446846at2"/>
<organism evidence="4 5">
    <name type="scientific">Litoreibacter roseus</name>
    <dbReference type="NCBI Taxonomy" id="2601869"/>
    <lineage>
        <taxon>Bacteria</taxon>
        <taxon>Pseudomonadati</taxon>
        <taxon>Pseudomonadota</taxon>
        <taxon>Alphaproteobacteria</taxon>
        <taxon>Rhodobacterales</taxon>
        <taxon>Roseobacteraceae</taxon>
        <taxon>Litoreibacter</taxon>
    </lineage>
</organism>
<dbReference type="GO" id="GO:0003677">
    <property type="term" value="F:DNA binding"/>
    <property type="evidence" value="ECO:0007669"/>
    <property type="project" value="InterPro"/>
</dbReference>
<dbReference type="AlphaFoldDB" id="A0A6N6JJD2"/>
<proteinExistence type="predicted"/>
<dbReference type="RefSeq" id="WP_159807575.1">
    <property type="nucleotide sequence ID" value="NZ_BLJE01000002.1"/>
</dbReference>